<reference evidence="1" key="1">
    <citation type="journal article" date="2020" name="Stud. Mycol.">
        <title>101 Dothideomycetes genomes: a test case for predicting lifestyles and emergence of pathogens.</title>
        <authorList>
            <person name="Haridas S."/>
            <person name="Albert R."/>
            <person name="Binder M."/>
            <person name="Bloem J."/>
            <person name="Labutti K."/>
            <person name="Salamov A."/>
            <person name="Andreopoulos B."/>
            <person name="Baker S."/>
            <person name="Barry K."/>
            <person name="Bills G."/>
            <person name="Bluhm B."/>
            <person name="Cannon C."/>
            <person name="Castanera R."/>
            <person name="Culley D."/>
            <person name="Daum C."/>
            <person name="Ezra D."/>
            <person name="Gonzalez J."/>
            <person name="Henrissat B."/>
            <person name="Kuo A."/>
            <person name="Liang C."/>
            <person name="Lipzen A."/>
            <person name="Lutzoni F."/>
            <person name="Magnuson J."/>
            <person name="Mondo S."/>
            <person name="Nolan M."/>
            <person name="Ohm R."/>
            <person name="Pangilinan J."/>
            <person name="Park H.-J."/>
            <person name="Ramirez L."/>
            <person name="Alfaro M."/>
            <person name="Sun H."/>
            <person name="Tritt A."/>
            <person name="Yoshinaga Y."/>
            <person name="Zwiers L.-H."/>
            <person name="Turgeon B."/>
            <person name="Goodwin S."/>
            <person name="Spatafora J."/>
            <person name="Crous P."/>
            <person name="Grigoriev I."/>
        </authorList>
    </citation>
    <scope>NUCLEOTIDE SEQUENCE</scope>
    <source>
        <strain evidence="1">HMLAC05119</strain>
    </source>
</reference>
<evidence type="ECO:0000313" key="1">
    <source>
        <dbReference type="EMBL" id="KAF1915214.1"/>
    </source>
</evidence>
<keyword evidence="2" id="KW-1185">Reference proteome</keyword>
<evidence type="ECO:0000313" key="2">
    <source>
        <dbReference type="Proteomes" id="UP000800096"/>
    </source>
</evidence>
<accession>A0A6A5QL78</accession>
<name>A0A6A5QL78_AMPQU</name>
<proteinExistence type="predicted"/>
<gene>
    <name evidence="1" type="ORF">BDU57DRAFT_518081</name>
</gene>
<dbReference type="EMBL" id="ML979136">
    <property type="protein sequence ID" value="KAF1915214.1"/>
    <property type="molecule type" value="Genomic_DNA"/>
</dbReference>
<sequence length="64" mass="7221">MEITKKSKSRARGLVLIYLGAVVVSSSLRVRRRRCKRHTSSYGSFKSCKVFKLRDCIPLTDSSG</sequence>
<protein>
    <submittedName>
        <fullName evidence="1">Uncharacterized protein</fullName>
    </submittedName>
</protein>
<dbReference type="Proteomes" id="UP000800096">
    <property type="component" value="Unassembled WGS sequence"/>
</dbReference>
<dbReference type="AlphaFoldDB" id="A0A6A5QL78"/>
<organism evidence="1 2">
    <name type="scientific">Ampelomyces quisqualis</name>
    <name type="common">Powdery mildew agent</name>
    <dbReference type="NCBI Taxonomy" id="50730"/>
    <lineage>
        <taxon>Eukaryota</taxon>
        <taxon>Fungi</taxon>
        <taxon>Dikarya</taxon>
        <taxon>Ascomycota</taxon>
        <taxon>Pezizomycotina</taxon>
        <taxon>Dothideomycetes</taxon>
        <taxon>Pleosporomycetidae</taxon>
        <taxon>Pleosporales</taxon>
        <taxon>Pleosporineae</taxon>
        <taxon>Phaeosphaeriaceae</taxon>
        <taxon>Ampelomyces</taxon>
    </lineage>
</organism>